<gene>
    <name evidence="1" type="ORF">GCM10017559_46100</name>
</gene>
<evidence type="ECO:0000313" key="1">
    <source>
        <dbReference type="EMBL" id="GAA3017092.1"/>
    </source>
</evidence>
<sequence>MYVATVTLTATDAAARRQIASPLVTDILWAAAVPADDLEHLHSRAVPERIDLTFFHRSPDPERADAAAVRICRRALDTSPALRGWVLHR</sequence>
<comment type="caution">
    <text evidence="1">The sequence shown here is derived from an EMBL/GenBank/DDBJ whole genome shotgun (WGS) entry which is preliminary data.</text>
</comment>
<protein>
    <submittedName>
        <fullName evidence="1">Uncharacterized protein</fullName>
    </submittedName>
</protein>
<organism evidence="1 2">
    <name type="scientific">Streptosporangium longisporum</name>
    <dbReference type="NCBI Taxonomy" id="46187"/>
    <lineage>
        <taxon>Bacteria</taxon>
        <taxon>Bacillati</taxon>
        <taxon>Actinomycetota</taxon>
        <taxon>Actinomycetes</taxon>
        <taxon>Streptosporangiales</taxon>
        <taxon>Streptosporangiaceae</taxon>
        <taxon>Streptosporangium</taxon>
    </lineage>
</organism>
<dbReference type="EMBL" id="BAAAWD010000013">
    <property type="protein sequence ID" value="GAA3017092.1"/>
    <property type="molecule type" value="Genomic_DNA"/>
</dbReference>
<name>A0ABP6KQT9_9ACTN</name>
<evidence type="ECO:0000313" key="2">
    <source>
        <dbReference type="Proteomes" id="UP001499930"/>
    </source>
</evidence>
<dbReference type="RefSeq" id="WP_344898682.1">
    <property type="nucleotide sequence ID" value="NZ_BAAAWD010000013.1"/>
</dbReference>
<dbReference type="Proteomes" id="UP001499930">
    <property type="component" value="Unassembled WGS sequence"/>
</dbReference>
<proteinExistence type="predicted"/>
<accession>A0ABP6KQT9</accession>
<reference evidence="2" key="1">
    <citation type="journal article" date="2019" name="Int. J. Syst. Evol. Microbiol.">
        <title>The Global Catalogue of Microorganisms (GCM) 10K type strain sequencing project: providing services to taxonomists for standard genome sequencing and annotation.</title>
        <authorList>
            <consortium name="The Broad Institute Genomics Platform"/>
            <consortium name="The Broad Institute Genome Sequencing Center for Infectious Disease"/>
            <person name="Wu L."/>
            <person name="Ma J."/>
        </authorList>
    </citation>
    <scope>NUCLEOTIDE SEQUENCE [LARGE SCALE GENOMIC DNA]</scope>
    <source>
        <strain evidence="2">JCM 3106</strain>
    </source>
</reference>
<keyword evidence="2" id="KW-1185">Reference proteome</keyword>